<reference evidence="2 3" key="1">
    <citation type="submission" date="2017-12" db="EMBL/GenBank/DDBJ databases">
        <title>Comparative genomics of Botrytis spp.</title>
        <authorList>
            <person name="Valero-Jimenez C.A."/>
            <person name="Tapia P."/>
            <person name="Veloso J."/>
            <person name="Silva-Moreno E."/>
            <person name="Staats M."/>
            <person name="Valdes J.H."/>
            <person name="Van Kan J.A.L."/>
        </authorList>
    </citation>
    <scope>NUCLEOTIDE SEQUENCE [LARGE SCALE GENOMIC DNA]</scope>
    <source>
        <strain evidence="2 3">Bt9001</strain>
    </source>
</reference>
<evidence type="ECO:0000256" key="1">
    <source>
        <dbReference type="SAM" id="MobiDB-lite"/>
    </source>
</evidence>
<keyword evidence="3" id="KW-1185">Reference proteome</keyword>
<dbReference type="EMBL" id="PQXH01000049">
    <property type="protein sequence ID" value="TGO14715.1"/>
    <property type="molecule type" value="Genomic_DNA"/>
</dbReference>
<sequence>MSPALTLRIPRNRPITAHLDLRLFKITHDDTIGALRRQTEIHIVAPAPGTTIGTLDIEIIADVGNAVSAGGDWSADFGNVLGVVGEDFWGGLSQDAEIGEEGGGVGGFAFVGDDEPVESGAQREGWEKEVTK</sequence>
<feature type="region of interest" description="Disordered" evidence="1">
    <location>
        <begin position="112"/>
        <end position="132"/>
    </location>
</feature>
<organism evidence="2 3">
    <name type="scientific">Botrytis tulipae</name>
    <dbReference type="NCBI Taxonomy" id="87230"/>
    <lineage>
        <taxon>Eukaryota</taxon>
        <taxon>Fungi</taxon>
        <taxon>Dikarya</taxon>
        <taxon>Ascomycota</taxon>
        <taxon>Pezizomycotina</taxon>
        <taxon>Leotiomycetes</taxon>
        <taxon>Helotiales</taxon>
        <taxon>Sclerotiniaceae</taxon>
        <taxon>Botrytis</taxon>
    </lineage>
</organism>
<dbReference type="OrthoDB" id="10494403at2759"/>
<dbReference type="Proteomes" id="UP000297777">
    <property type="component" value="Unassembled WGS sequence"/>
</dbReference>
<proteinExistence type="predicted"/>
<evidence type="ECO:0000313" key="2">
    <source>
        <dbReference type="EMBL" id="TGO14715.1"/>
    </source>
</evidence>
<dbReference type="AlphaFoldDB" id="A0A4Z1ER80"/>
<gene>
    <name evidence="2" type="ORF">BTUL_0049g00240</name>
</gene>
<comment type="caution">
    <text evidence="2">The sequence shown here is derived from an EMBL/GenBank/DDBJ whole genome shotgun (WGS) entry which is preliminary data.</text>
</comment>
<accession>A0A4Z1ER80</accession>
<name>A0A4Z1ER80_9HELO</name>
<evidence type="ECO:0000313" key="3">
    <source>
        <dbReference type="Proteomes" id="UP000297777"/>
    </source>
</evidence>
<protein>
    <submittedName>
        <fullName evidence="2">Uncharacterized protein</fullName>
    </submittedName>
</protein>